<dbReference type="RefSeq" id="WP_099557350.1">
    <property type="nucleotide sequence ID" value="NZ_LT960614.1"/>
</dbReference>
<dbReference type="PANTHER" id="PTHR34001:SF3">
    <property type="entry name" value="BLL7405 PROTEIN"/>
    <property type="match status" value="1"/>
</dbReference>
<dbReference type="SUPFAM" id="SSF56925">
    <property type="entry name" value="OMPA-like"/>
    <property type="match status" value="1"/>
</dbReference>
<dbReference type="InterPro" id="IPR051692">
    <property type="entry name" value="OMP-like"/>
</dbReference>
<comment type="similarity">
    <text evidence="5">Belongs to the Omp25/RopB family.</text>
</comment>
<feature type="domain" description="Outer membrane protein beta-barrel" evidence="7">
    <location>
        <begin position="15"/>
        <end position="226"/>
    </location>
</feature>
<dbReference type="InterPro" id="IPR027385">
    <property type="entry name" value="Beta-barrel_OMP"/>
</dbReference>
<dbReference type="GO" id="GO:0009279">
    <property type="term" value="C:cell outer membrane"/>
    <property type="evidence" value="ECO:0007669"/>
    <property type="project" value="UniProtKB-SubCell"/>
</dbReference>
<evidence type="ECO:0000256" key="3">
    <source>
        <dbReference type="ARBA" id="ARBA00023136"/>
    </source>
</evidence>
<reference evidence="9" key="1">
    <citation type="submission" date="2017-09" db="EMBL/GenBank/DDBJ databases">
        <title>Genome sequence of Nannocystis excedens DSM 71.</title>
        <authorList>
            <person name="Blom J."/>
        </authorList>
    </citation>
    <scope>NUCLEOTIDE SEQUENCE [LARGE SCALE GENOMIC DNA]</scope>
    <source>
        <strain evidence="9">type strain: E19</strain>
    </source>
</reference>
<evidence type="ECO:0000256" key="5">
    <source>
        <dbReference type="ARBA" id="ARBA00038306"/>
    </source>
</evidence>
<keyword evidence="2 6" id="KW-0732">Signal</keyword>
<evidence type="ECO:0000256" key="4">
    <source>
        <dbReference type="ARBA" id="ARBA00023237"/>
    </source>
</evidence>
<proteinExistence type="inferred from homology"/>
<evidence type="ECO:0000259" key="7">
    <source>
        <dbReference type="Pfam" id="PF13505"/>
    </source>
</evidence>
<accession>A0A2C9DA72</accession>
<evidence type="ECO:0000313" key="9">
    <source>
        <dbReference type="Proteomes" id="UP000223606"/>
    </source>
</evidence>
<dbReference type="EMBL" id="LT960614">
    <property type="protein sequence ID" value="SON57038.1"/>
    <property type="molecule type" value="Genomic_DNA"/>
</dbReference>
<evidence type="ECO:0000256" key="1">
    <source>
        <dbReference type="ARBA" id="ARBA00004442"/>
    </source>
</evidence>
<dbReference type="InterPro" id="IPR011250">
    <property type="entry name" value="OMP/PagP_B-barrel"/>
</dbReference>
<comment type="subcellular location">
    <subcellularLocation>
        <location evidence="1">Cell outer membrane</location>
    </subcellularLocation>
</comment>
<keyword evidence="9" id="KW-1185">Reference proteome</keyword>
<keyword evidence="3" id="KW-0472">Membrane</keyword>
<dbReference type="OrthoDB" id="9815357at2"/>
<evidence type="ECO:0000256" key="6">
    <source>
        <dbReference type="SAM" id="SignalP"/>
    </source>
</evidence>
<organism evidence="8 9">
    <name type="scientific">Hartmannibacter diazotrophicus</name>
    <dbReference type="NCBI Taxonomy" id="1482074"/>
    <lineage>
        <taxon>Bacteria</taxon>
        <taxon>Pseudomonadati</taxon>
        <taxon>Pseudomonadota</taxon>
        <taxon>Alphaproteobacteria</taxon>
        <taxon>Hyphomicrobiales</taxon>
        <taxon>Pleomorphomonadaceae</taxon>
        <taxon>Hartmannibacter</taxon>
    </lineage>
</organism>
<dbReference type="AlphaFoldDB" id="A0A2C9DA72"/>
<dbReference type="Pfam" id="PF13505">
    <property type="entry name" value="OMP_b-brl"/>
    <property type="match status" value="1"/>
</dbReference>
<name>A0A2C9DA72_9HYPH</name>
<dbReference type="Gene3D" id="2.40.160.20">
    <property type="match status" value="1"/>
</dbReference>
<dbReference type="KEGG" id="hdi:HDIA_3497"/>
<feature type="chain" id="PRO_5012180570" evidence="6">
    <location>
        <begin position="28"/>
        <end position="226"/>
    </location>
</feature>
<evidence type="ECO:0000256" key="2">
    <source>
        <dbReference type="ARBA" id="ARBA00022729"/>
    </source>
</evidence>
<gene>
    <name evidence="8" type="ORF">HDIA_3497</name>
</gene>
<dbReference type="Proteomes" id="UP000223606">
    <property type="component" value="Chromosome 1"/>
</dbReference>
<keyword evidence="4" id="KW-0998">Cell outer membrane</keyword>
<evidence type="ECO:0000313" key="8">
    <source>
        <dbReference type="EMBL" id="SON57038.1"/>
    </source>
</evidence>
<feature type="signal peptide" evidence="6">
    <location>
        <begin position="1"/>
        <end position="27"/>
    </location>
</feature>
<sequence>MSRKTTLFTIAGTTALAAALLSGQAYAADISEPIPAAPTADPYVAPTKYDWSGAYVGGEVGYGFGSYGVNGTAGKQNFDKDGFVGGVYGGYNYMVTPDVLLGAEADLGFGSSATFTYGGTPTKAESSVAGSIRGRVGYAFDNVLVYGTTGVALGQGKASFNGGSDENTHVGWVVGAGVEAALTDNIIARAEYTYTDMDKKTYSVGGQSEKADLDGSVISLGLGYKF</sequence>
<dbReference type="PANTHER" id="PTHR34001">
    <property type="entry name" value="BLL7405 PROTEIN"/>
    <property type="match status" value="1"/>
</dbReference>
<protein>
    <submittedName>
        <fullName evidence="8">Opacity protein antigens</fullName>
    </submittedName>
</protein>